<reference evidence="7 8" key="1">
    <citation type="submission" date="2018-05" db="EMBL/GenBank/DDBJ databases">
        <title>Genomic analysis of Gracilibacillus dipsosauri DD1 reveals novel features of a salt-tolerant amylase.</title>
        <authorList>
            <person name="Deutch C.E."/>
            <person name="Yang S."/>
        </authorList>
    </citation>
    <scope>NUCLEOTIDE SEQUENCE [LARGE SCALE GENOMIC DNA]</scope>
    <source>
        <strain evidence="7 8">DD1</strain>
    </source>
</reference>
<keyword evidence="3 6" id="KW-0812">Transmembrane</keyword>
<accession>A0A317KZX5</accession>
<dbReference type="AlphaFoldDB" id="A0A317KZX5"/>
<feature type="transmembrane region" description="Helical" evidence="6">
    <location>
        <begin position="74"/>
        <end position="95"/>
    </location>
</feature>
<evidence type="ECO:0000256" key="5">
    <source>
        <dbReference type="ARBA" id="ARBA00023136"/>
    </source>
</evidence>
<sequence>MKNQAKKVRIALQLIILCLAVLFFYLLIILFPFYKSLLLMFFQIILPFLIAGLIAYLLHPVVEKIHQYNIPRTIAILLIYLFFFLIAGLGIYFYFPTIVRQLNEFRLNIPQLIESYQTFLYSIYDQTSFLPEGFHDKLDEFFLNIENRLGNIFTAIMDNIPMVFDVFVMIAVIPILSFYFLKDYSRLEKGVLKLIPTRYHAFTKRLANEMEESLGQYIRGQILVCFLVGFIAYLLLKWIGMEYSILLGVIIGLTNFIPYFGPIIGAIPALLIAFTISTKMVLFVLLVILAVQLTEGNLLSPFIVGKSIRIHPVYIILALFIAAKVGGVIGMILAVPLLAIGRVAVPLIYRQMKQIDR</sequence>
<evidence type="ECO:0000256" key="1">
    <source>
        <dbReference type="ARBA" id="ARBA00004141"/>
    </source>
</evidence>
<comment type="caution">
    <text evidence="7">The sequence shown here is derived from an EMBL/GenBank/DDBJ whole genome shotgun (WGS) entry which is preliminary data.</text>
</comment>
<dbReference type="RefSeq" id="WP_109984587.1">
    <property type="nucleotide sequence ID" value="NZ_QGTD01000008.1"/>
</dbReference>
<keyword evidence="4 6" id="KW-1133">Transmembrane helix</keyword>
<evidence type="ECO:0000256" key="4">
    <source>
        <dbReference type="ARBA" id="ARBA00022989"/>
    </source>
</evidence>
<dbReference type="Proteomes" id="UP000245624">
    <property type="component" value="Unassembled WGS sequence"/>
</dbReference>
<comment type="similarity">
    <text evidence="2">Belongs to the autoinducer-2 exporter (AI-2E) (TC 2.A.86) family.</text>
</comment>
<dbReference type="InterPro" id="IPR002549">
    <property type="entry name" value="AI-2E-like"/>
</dbReference>
<feature type="transmembrane region" description="Helical" evidence="6">
    <location>
        <begin position="40"/>
        <end position="62"/>
    </location>
</feature>
<evidence type="ECO:0000313" key="8">
    <source>
        <dbReference type="Proteomes" id="UP000245624"/>
    </source>
</evidence>
<keyword evidence="8" id="KW-1185">Reference proteome</keyword>
<evidence type="ECO:0000313" key="7">
    <source>
        <dbReference type="EMBL" id="PWU69087.1"/>
    </source>
</evidence>
<evidence type="ECO:0000256" key="2">
    <source>
        <dbReference type="ARBA" id="ARBA00009773"/>
    </source>
</evidence>
<name>A0A317KZX5_9BACI</name>
<dbReference type="GO" id="GO:0055085">
    <property type="term" value="P:transmembrane transport"/>
    <property type="evidence" value="ECO:0007669"/>
    <property type="project" value="TreeGrafter"/>
</dbReference>
<proteinExistence type="inferred from homology"/>
<gene>
    <name evidence="7" type="ORF">DLJ74_08030</name>
</gene>
<feature type="transmembrane region" description="Helical" evidence="6">
    <location>
        <begin position="220"/>
        <end position="239"/>
    </location>
</feature>
<evidence type="ECO:0000256" key="6">
    <source>
        <dbReference type="SAM" id="Phobius"/>
    </source>
</evidence>
<feature type="transmembrane region" description="Helical" evidence="6">
    <location>
        <begin position="12"/>
        <end position="34"/>
    </location>
</feature>
<dbReference type="PANTHER" id="PTHR21716">
    <property type="entry name" value="TRANSMEMBRANE PROTEIN"/>
    <property type="match status" value="1"/>
</dbReference>
<dbReference type="GO" id="GO:0016020">
    <property type="term" value="C:membrane"/>
    <property type="evidence" value="ECO:0007669"/>
    <property type="project" value="UniProtKB-SubCell"/>
</dbReference>
<dbReference type="EMBL" id="QGTD01000008">
    <property type="protein sequence ID" value="PWU69087.1"/>
    <property type="molecule type" value="Genomic_DNA"/>
</dbReference>
<feature type="transmembrane region" description="Helical" evidence="6">
    <location>
        <begin position="271"/>
        <end position="293"/>
    </location>
</feature>
<dbReference type="Pfam" id="PF01594">
    <property type="entry name" value="AI-2E_transport"/>
    <property type="match status" value="1"/>
</dbReference>
<feature type="transmembrane region" description="Helical" evidence="6">
    <location>
        <begin position="313"/>
        <end position="345"/>
    </location>
</feature>
<keyword evidence="5 6" id="KW-0472">Membrane</keyword>
<protein>
    <submittedName>
        <fullName evidence="7">AI-2E family transporter</fullName>
    </submittedName>
</protein>
<dbReference type="PANTHER" id="PTHR21716:SF15">
    <property type="entry name" value="TRANSPORT PROTEIN YRRI-RELATED"/>
    <property type="match status" value="1"/>
</dbReference>
<dbReference type="OrthoDB" id="9793390at2"/>
<organism evidence="7 8">
    <name type="scientific">Gracilibacillus dipsosauri</name>
    <dbReference type="NCBI Taxonomy" id="178340"/>
    <lineage>
        <taxon>Bacteria</taxon>
        <taxon>Bacillati</taxon>
        <taxon>Bacillota</taxon>
        <taxon>Bacilli</taxon>
        <taxon>Bacillales</taxon>
        <taxon>Bacillaceae</taxon>
        <taxon>Gracilibacillus</taxon>
    </lineage>
</organism>
<feature type="transmembrane region" description="Helical" evidence="6">
    <location>
        <begin position="160"/>
        <end position="181"/>
    </location>
</feature>
<comment type="subcellular location">
    <subcellularLocation>
        <location evidence="1">Membrane</location>
        <topology evidence="1">Multi-pass membrane protein</topology>
    </subcellularLocation>
</comment>
<evidence type="ECO:0000256" key="3">
    <source>
        <dbReference type="ARBA" id="ARBA00022692"/>
    </source>
</evidence>